<dbReference type="PROSITE" id="PS50005">
    <property type="entry name" value="TPR"/>
    <property type="match status" value="2"/>
</dbReference>
<dbReference type="Proteomes" id="UP000028725">
    <property type="component" value="Unassembled WGS sequence"/>
</dbReference>
<dbReference type="SUPFAM" id="SSF48452">
    <property type="entry name" value="TPR-like"/>
    <property type="match status" value="2"/>
</dbReference>
<dbReference type="AlphaFoldDB" id="A0A085WXE1"/>
<evidence type="ECO:0000313" key="4">
    <source>
        <dbReference type="EMBL" id="KFE72354.1"/>
    </source>
</evidence>
<keyword evidence="2 3" id="KW-0802">TPR repeat</keyword>
<reference evidence="4 5" key="1">
    <citation type="submission" date="2014-04" db="EMBL/GenBank/DDBJ databases">
        <title>Genome assembly of Hyalangium minutum DSM 14724.</title>
        <authorList>
            <person name="Sharma G."/>
            <person name="Subramanian S."/>
        </authorList>
    </citation>
    <scope>NUCLEOTIDE SEQUENCE [LARGE SCALE GENOMIC DNA]</scope>
    <source>
        <strain evidence="4 5">DSM 14724</strain>
    </source>
</reference>
<dbReference type="SMART" id="SM00028">
    <property type="entry name" value="TPR"/>
    <property type="match status" value="4"/>
</dbReference>
<comment type="caution">
    <text evidence="4">The sequence shown here is derived from an EMBL/GenBank/DDBJ whole genome shotgun (WGS) entry which is preliminary data.</text>
</comment>
<dbReference type="InterPro" id="IPR013105">
    <property type="entry name" value="TPR_2"/>
</dbReference>
<evidence type="ECO:0000313" key="5">
    <source>
        <dbReference type="Proteomes" id="UP000028725"/>
    </source>
</evidence>
<dbReference type="EMBL" id="JMCB01000001">
    <property type="protein sequence ID" value="KFE72354.1"/>
    <property type="molecule type" value="Genomic_DNA"/>
</dbReference>
<sequence length="319" mass="34125">MKKPLSPRACMSHRLQSLVPWMAALSVMAHQGLWSSRSLRPTSSDMASATTLAAAASDAVPARTLYSLVVPAADEAQSSEVSPNALALPHEHMNRVNHLARARTLRELGDLAGALTECRRALYDAPEDTEALRTIARLGPLTGQTELAVLAQAQLGSLNPEDASPLVQQARLLLSQGRSTEAIRVGEEAVARDSEDPDAYQVLGRAQLAAGHLSEAVLRFEQAVHLAPEHGYALNNLGLAWLRTNENTKAAEVLARAAALLPHVAYVHNNLGVAYERLGRTEDAQAAYAAATRLSPRYVKAHVNASRMNKVASLGVSPP</sequence>
<protein>
    <submittedName>
        <fullName evidence="4">Tetratricopeptide repeat protein</fullName>
    </submittedName>
</protein>
<proteinExistence type="predicted"/>
<dbReference type="PANTHER" id="PTHR45586:SF1">
    <property type="entry name" value="LIPOPOLYSACCHARIDE ASSEMBLY PROTEIN B"/>
    <property type="match status" value="1"/>
</dbReference>
<dbReference type="Pfam" id="PF13432">
    <property type="entry name" value="TPR_16"/>
    <property type="match status" value="1"/>
</dbReference>
<organism evidence="4 5">
    <name type="scientific">Hyalangium minutum</name>
    <dbReference type="NCBI Taxonomy" id="394096"/>
    <lineage>
        <taxon>Bacteria</taxon>
        <taxon>Pseudomonadati</taxon>
        <taxon>Myxococcota</taxon>
        <taxon>Myxococcia</taxon>
        <taxon>Myxococcales</taxon>
        <taxon>Cystobacterineae</taxon>
        <taxon>Archangiaceae</taxon>
        <taxon>Hyalangium</taxon>
    </lineage>
</organism>
<keyword evidence="5" id="KW-1185">Reference proteome</keyword>
<dbReference type="InterPro" id="IPR019734">
    <property type="entry name" value="TPR_rpt"/>
</dbReference>
<dbReference type="InterPro" id="IPR011990">
    <property type="entry name" value="TPR-like_helical_dom_sf"/>
</dbReference>
<evidence type="ECO:0000256" key="3">
    <source>
        <dbReference type="PROSITE-ProRule" id="PRU00339"/>
    </source>
</evidence>
<evidence type="ECO:0000256" key="2">
    <source>
        <dbReference type="ARBA" id="ARBA00022803"/>
    </source>
</evidence>
<keyword evidence="1" id="KW-0677">Repeat</keyword>
<dbReference type="PANTHER" id="PTHR45586">
    <property type="entry name" value="TPR REPEAT-CONTAINING PROTEIN PA4667"/>
    <property type="match status" value="1"/>
</dbReference>
<feature type="repeat" description="TPR" evidence="3">
    <location>
        <begin position="197"/>
        <end position="230"/>
    </location>
</feature>
<gene>
    <name evidence="4" type="ORF">DB31_0616</name>
</gene>
<accession>A0A085WXE1</accession>
<dbReference type="STRING" id="394096.DB31_0616"/>
<dbReference type="InterPro" id="IPR051012">
    <property type="entry name" value="CellSynth/LPSAsmb/PSIAsmb"/>
</dbReference>
<dbReference type="Pfam" id="PF07719">
    <property type="entry name" value="TPR_2"/>
    <property type="match status" value="1"/>
</dbReference>
<evidence type="ECO:0000256" key="1">
    <source>
        <dbReference type="ARBA" id="ARBA00022737"/>
    </source>
</evidence>
<dbReference type="RefSeq" id="WP_044181564.1">
    <property type="nucleotide sequence ID" value="NZ_JMCB01000001.1"/>
</dbReference>
<dbReference type="PATRIC" id="fig|394096.3.peg.609"/>
<dbReference type="Gene3D" id="1.25.40.10">
    <property type="entry name" value="Tetratricopeptide repeat domain"/>
    <property type="match status" value="1"/>
</dbReference>
<feature type="repeat" description="TPR" evidence="3">
    <location>
        <begin position="265"/>
        <end position="298"/>
    </location>
</feature>
<name>A0A085WXE1_9BACT</name>